<dbReference type="Proteomes" id="UP000192247">
    <property type="component" value="Unassembled WGS sequence"/>
</dbReference>
<comment type="caution">
    <text evidence="1">The sequence shown here is derived from an EMBL/GenBank/DDBJ whole genome shotgun (WGS) entry which is preliminary data.</text>
</comment>
<dbReference type="EMBL" id="MNPL01001384">
    <property type="protein sequence ID" value="OQR79213.1"/>
    <property type="molecule type" value="Genomic_DNA"/>
</dbReference>
<evidence type="ECO:0000313" key="2">
    <source>
        <dbReference type="Proteomes" id="UP000192247"/>
    </source>
</evidence>
<gene>
    <name evidence="1" type="ORF">BIW11_05897</name>
</gene>
<proteinExistence type="predicted"/>
<sequence>MFRLSGNNDNNFNNSAPHEVLPHVLVSAELQKAKLMSLNQQRNTFTSFKAGVSSIPGSADSGASGFMETSVGQPTHEAPVLNVLGPVLKHGSIDKFPDPSDQLLLSGSISIGK</sequence>
<name>A0A1V9Y0J4_9ACAR</name>
<dbReference type="InParanoid" id="A0A1V9Y0J4"/>
<reference evidence="1 2" key="1">
    <citation type="journal article" date="2017" name="Gigascience">
        <title>Draft genome of the honey bee ectoparasitic mite, Tropilaelaps mercedesae, is shaped by the parasitic life history.</title>
        <authorList>
            <person name="Dong X."/>
            <person name="Armstrong S.D."/>
            <person name="Xia D."/>
            <person name="Makepeace B.L."/>
            <person name="Darby A.C."/>
            <person name="Kadowaki T."/>
        </authorList>
    </citation>
    <scope>NUCLEOTIDE SEQUENCE [LARGE SCALE GENOMIC DNA]</scope>
    <source>
        <strain evidence="1">Wuxi-XJTLU</strain>
    </source>
</reference>
<evidence type="ECO:0000313" key="1">
    <source>
        <dbReference type="EMBL" id="OQR79213.1"/>
    </source>
</evidence>
<protein>
    <submittedName>
        <fullName evidence="1">Uncharacterized protein</fullName>
    </submittedName>
</protein>
<accession>A0A1V9Y0J4</accession>
<dbReference type="AlphaFoldDB" id="A0A1V9Y0J4"/>
<keyword evidence="2" id="KW-1185">Reference proteome</keyword>
<organism evidence="1 2">
    <name type="scientific">Tropilaelaps mercedesae</name>
    <dbReference type="NCBI Taxonomy" id="418985"/>
    <lineage>
        <taxon>Eukaryota</taxon>
        <taxon>Metazoa</taxon>
        <taxon>Ecdysozoa</taxon>
        <taxon>Arthropoda</taxon>
        <taxon>Chelicerata</taxon>
        <taxon>Arachnida</taxon>
        <taxon>Acari</taxon>
        <taxon>Parasitiformes</taxon>
        <taxon>Mesostigmata</taxon>
        <taxon>Gamasina</taxon>
        <taxon>Dermanyssoidea</taxon>
        <taxon>Laelapidae</taxon>
        <taxon>Tropilaelaps</taxon>
    </lineage>
</organism>